<keyword evidence="3" id="KW-1185">Reference proteome</keyword>
<organism evidence="2 3">
    <name type="scientific">Phanerochaete sordida</name>
    <dbReference type="NCBI Taxonomy" id="48140"/>
    <lineage>
        <taxon>Eukaryota</taxon>
        <taxon>Fungi</taxon>
        <taxon>Dikarya</taxon>
        <taxon>Basidiomycota</taxon>
        <taxon>Agaricomycotina</taxon>
        <taxon>Agaricomycetes</taxon>
        <taxon>Polyporales</taxon>
        <taxon>Phanerochaetaceae</taxon>
        <taxon>Phanerochaete</taxon>
    </lineage>
</organism>
<dbReference type="EMBL" id="BPQB01000129">
    <property type="protein sequence ID" value="GJF00008.1"/>
    <property type="molecule type" value="Genomic_DNA"/>
</dbReference>
<protein>
    <submittedName>
        <fullName evidence="2">Uncharacterized protein</fullName>
    </submittedName>
</protein>
<reference evidence="2 3" key="1">
    <citation type="submission" date="2021-08" db="EMBL/GenBank/DDBJ databases">
        <title>Draft Genome Sequence of Phanerochaete sordida strain YK-624.</title>
        <authorList>
            <person name="Mori T."/>
            <person name="Dohra H."/>
            <person name="Suzuki T."/>
            <person name="Kawagishi H."/>
            <person name="Hirai H."/>
        </authorList>
    </citation>
    <scope>NUCLEOTIDE SEQUENCE [LARGE SCALE GENOMIC DNA]</scope>
    <source>
        <strain evidence="2 3">YK-624</strain>
    </source>
</reference>
<gene>
    <name evidence="2" type="ORF">PsYK624_162850</name>
</gene>
<dbReference type="Proteomes" id="UP000703269">
    <property type="component" value="Unassembled WGS sequence"/>
</dbReference>
<comment type="caution">
    <text evidence="2">The sequence shown here is derived from an EMBL/GenBank/DDBJ whole genome shotgun (WGS) entry which is preliminary data.</text>
</comment>
<accession>A0A9P3GQL8</accession>
<feature type="compositionally biased region" description="Polar residues" evidence="1">
    <location>
        <begin position="73"/>
        <end position="82"/>
    </location>
</feature>
<feature type="region of interest" description="Disordered" evidence="1">
    <location>
        <begin position="70"/>
        <end position="95"/>
    </location>
</feature>
<sequence>MIQVYQPGRAERGAIVRIATTLAHRRRPPTPAACGLRQLRVPLTSCETPPRTCHTHQLHPARSSPIHWRGLMESTTGSSRPTSAAGLPSSPSYLATPKQQASSVCYVVV</sequence>
<dbReference type="AlphaFoldDB" id="A0A9P3GQL8"/>
<evidence type="ECO:0000256" key="1">
    <source>
        <dbReference type="SAM" id="MobiDB-lite"/>
    </source>
</evidence>
<evidence type="ECO:0000313" key="3">
    <source>
        <dbReference type="Proteomes" id="UP000703269"/>
    </source>
</evidence>
<evidence type="ECO:0000313" key="2">
    <source>
        <dbReference type="EMBL" id="GJF00008.1"/>
    </source>
</evidence>
<name>A0A9P3GQL8_9APHY</name>
<proteinExistence type="predicted"/>